<gene>
    <name evidence="2" type="ORF">CEXT_180061</name>
</gene>
<dbReference type="Proteomes" id="UP001054945">
    <property type="component" value="Unassembled WGS sequence"/>
</dbReference>
<organism evidence="2 3">
    <name type="scientific">Caerostris extrusa</name>
    <name type="common">Bark spider</name>
    <name type="synonym">Caerostris bankana</name>
    <dbReference type="NCBI Taxonomy" id="172846"/>
    <lineage>
        <taxon>Eukaryota</taxon>
        <taxon>Metazoa</taxon>
        <taxon>Ecdysozoa</taxon>
        <taxon>Arthropoda</taxon>
        <taxon>Chelicerata</taxon>
        <taxon>Arachnida</taxon>
        <taxon>Araneae</taxon>
        <taxon>Araneomorphae</taxon>
        <taxon>Entelegynae</taxon>
        <taxon>Araneoidea</taxon>
        <taxon>Araneidae</taxon>
        <taxon>Caerostris</taxon>
    </lineage>
</organism>
<dbReference type="AlphaFoldDB" id="A0AAV4PEJ2"/>
<feature type="compositionally biased region" description="Polar residues" evidence="1">
    <location>
        <begin position="64"/>
        <end position="82"/>
    </location>
</feature>
<protein>
    <submittedName>
        <fullName evidence="2">Uncharacterized protein</fullName>
    </submittedName>
</protein>
<proteinExistence type="predicted"/>
<reference evidence="2 3" key="1">
    <citation type="submission" date="2021-06" db="EMBL/GenBank/DDBJ databases">
        <title>Caerostris extrusa draft genome.</title>
        <authorList>
            <person name="Kono N."/>
            <person name="Arakawa K."/>
        </authorList>
    </citation>
    <scope>NUCLEOTIDE SEQUENCE [LARGE SCALE GENOMIC DNA]</scope>
</reference>
<sequence>MGQHSKSEELVTESVRKTDPTVEKAISEFDHLSEQHVQALTEKLLSQIQNQAQFGGYLSESAKAGQQGSETINSQTPSTTGVDINPLVPDLEQNYESVLTTTTLHPPHERTGASLKQHLKTPYASYDFSHFL</sequence>
<dbReference type="EMBL" id="BPLR01004460">
    <property type="protein sequence ID" value="GIX94980.1"/>
    <property type="molecule type" value="Genomic_DNA"/>
</dbReference>
<evidence type="ECO:0000313" key="2">
    <source>
        <dbReference type="EMBL" id="GIX94980.1"/>
    </source>
</evidence>
<feature type="region of interest" description="Disordered" evidence="1">
    <location>
        <begin position="60"/>
        <end position="86"/>
    </location>
</feature>
<evidence type="ECO:0000313" key="3">
    <source>
        <dbReference type="Proteomes" id="UP001054945"/>
    </source>
</evidence>
<comment type="caution">
    <text evidence="2">The sequence shown here is derived from an EMBL/GenBank/DDBJ whole genome shotgun (WGS) entry which is preliminary data.</text>
</comment>
<name>A0AAV4PEJ2_CAEEX</name>
<accession>A0AAV4PEJ2</accession>
<evidence type="ECO:0000256" key="1">
    <source>
        <dbReference type="SAM" id="MobiDB-lite"/>
    </source>
</evidence>
<keyword evidence="3" id="KW-1185">Reference proteome</keyword>